<dbReference type="STRING" id="933084.A0A067Q8F7"/>
<feature type="domain" description="C2H2-type" evidence="11">
    <location>
        <begin position="78"/>
        <end position="107"/>
    </location>
</feature>
<keyword evidence="13" id="KW-1185">Reference proteome</keyword>
<dbReference type="PROSITE" id="PS50157">
    <property type="entry name" value="ZINC_FINGER_C2H2_2"/>
    <property type="match status" value="3"/>
</dbReference>
<keyword evidence="4" id="KW-0677">Repeat</keyword>
<keyword evidence="2" id="KW-0678">Repressor</keyword>
<evidence type="ECO:0000256" key="1">
    <source>
        <dbReference type="ARBA" id="ARBA00004123"/>
    </source>
</evidence>
<evidence type="ECO:0000259" key="11">
    <source>
        <dbReference type="PROSITE" id="PS50157"/>
    </source>
</evidence>
<protein>
    <recommendedName>
        <fullName evidence="11">C2H2-type domain-containing protein</fullName>
    </recommendedName>
</protein>
<feature type="region of interest" description="Disordered" evidence="10">
    <location>
        <begin position="367"/>
        <end position="407"/>
    </location>
</feature>
<keyword evidence="6" id="KW-0862">Zinc</keyword>
<dbReference type="SUPFAM" id="SSF57667">
    <property type="entry name" value="beta-beta-alpha zinc fingers"/>
    <property type="match status" value="1"/>
</dbReference>
<dbReference type="InParanoid" id="A0A067Q8F7"/>
<feature type="compositionally biased region" description="Low complexity" evidence="10">
    <location>
        <begin position="11"/>
        <end position="25"/>
    </location>
</feature>
<feature type="compositionally biased region" description="Polar residues" evidence="10">
    <location>
        <begin position="542"/>
        <end position="551"/>
    </location>
</feature>
<evidence type="ECO:0000256" key="10">
    <source>
        <dbReference type="SAM" id="MobiDB-lite"/>
    </source>
</evidence>
<evidence type="ECO:0000256" key="5">
    <source>
        <dbReference type="ARBA" id="ARBA00022771"/>
    </source>
</evidence>
<feature type="compositionally biased region" description="Basic and acidic residues" evidence="10">
    <location>
        <begin position="518"/>
        <end position="527"/>
    </location>
</feature>
<feature type="region of interest" description="Disordered" evidence="10">
    <location>
        <begin position="126"/>
        <end position="207"/>
    </location>
</feature>
<dbReference type="PANTHER" id="PTHR47257:SF1">
    <property type="entry name" value="PH-RESPONSE TRANSCRIPTION FACTOR PACC_RIM101"/>
    <property type="match status" value="1"/>
</dbReference>
<dbReference type="EMBL" id="KL197710">
    <property type="protein sequence ID" value="KDQ63333.1"/>
    <property type="molecule type" value="Genomic_DNA"/>
</dbReference>
<evidence type="ECO:0000313" key="13">
    <source>
        <dbReference type="Proteomes" id="UP000027265"/>
    </source>
</evidence>
<feature type="region of interest" description="Disordered" evidence="10">
    <location>
        <begin position="318"/>
        <end position="341"/>
    </location>
</feature>
<evidence type="ECO:0000256" key="2">
    <source>
        <dbReference type="ARBA" id="ARBA00022491"/>
    </source>
</evidence>
<dbReference type="OrthoDB" id="6155966at2759"/>
<feature type="compositionally biased region" description="Low complexity" evidence="10">
    <location>
        <begin position="367"/>
        <end position="384"/>
    </location>
</feature>
<dbReference type="InterPro" id="IPR013087">
    <property type="entry name" value="Znf_C2H2_type"/>
</dbReference>
<feature type="compositionally biased region" description="Pro residues" evidence="10">
    <location>
        <begin position="1"/>
        <end position="10"/>
    </location>
</feature>
<organism evidence="12 13">
    <name type="scientific">Jaapia argillacea MUCL 33604</name>
    <dbReference type="NCBI Taxonomy" id="933084"/>
    <lineage>
        <taxon>Eukaryota</taxon>
        <taxon>Fungi</taxon>
        <taxon>Dikarya</taxon>
        <taxon>Basidiomycota</taxon>
        <taxon>Agaricomycotina</taxon>
        <taxon>Agaricomycetes</taxon>
        <taxon>Agaricomycetidae</taxon>
        <taxon>Jaapiales</taxon>
        <taxon>Jaapiaceae</taxon>
        <taxon>Jaapia</taxon>
    </lineage>
</organism>
<proteinExistence type="inferred from homology"/>
<dbReference type="GO" id="GO:0045944">
    <property type="term" value="P:positive regulation of transcription by RNA polymerase II"/>
    <property type="evidence" value="ECO:0007669"/>
    <property type="project" value="TreeGrafter"/>
</dbReference>
<comment type="similarity">
    <text evidence="8">Belongs to the pacC/RIM101 family.</text>
</comment>
<feature type="compositionally biased region" description="Basic and acidic residues" evidence="10">
    <location>
        <begin position="126"/>
        <end position="135"/>
    </location>
</feature>
<gene>
    <name evidence="12" type="ORF">JAAARDRAFT_169045</name>
</gene>
<sequence length="711" mass="77535">MPPPSLPSPPHAARSASPPAGSPASLKTELSEPPSSSEGASHKCMWIDCGKVVSDPEVLYNHLCNDHIGRKSTNNLCLTCKWKDCGTTCSKRDHITSHLRVHTPLKPHICDICQKSFKRPQDLKKHEKIHTEEHHQQHKHSKAITVTDPSFSQRAQGDSKEKFRSSVQAPVARARSRSTAQSTADSPYGVLPTPSPELQPSSVHNPPVSAHELFLQNSLPSWEVLREGSSSSSGTGSKRSHDFVDEFFSDMKKRRVTPSYDPHMVERLNNIAYSQGLGSGNQEQSSNSFNPRSVSFQVRTPQELAAVNEFLVTLGRDVASGGPSSRHQQQQSSSQQRVDPYSATQAMFDAAALSQLGLADMPGIPGSGATYPSESSYSSGSSGYTQNISSGLRSNHPSVQPSHYGSLYPAVHESSSHISYHDEYDSRRAMPPISSLYSNYQDQSLQAIGGSPHSTSSTPSSVTPPHLSSSIALPEGLAGFDQLRPVRGPPTVPQLAPVDYRGKNMRNIIPLKTAPGTERVEPLEPKLPKSVHRGPPARLTPSAVSSLSSVTRPGPLYPSLPNLDVKLPPLSHMYRSPSPESSVTSPTRDTSPPSSSHSSPAIQPRTLPSLSSLRSFTRSRSSGEGEERLAREVSRIELENRTKDISPDERRKHAELIRDLLLVINEDYKKRTAEPPSRSPSESPTPVDRISSTRRQKLDNEAGRDVEMAFA</sequence>
<dbReference type="FunFam" id="3.30.160.60:FF:002343">
    <property type="entry name" value="Zinc finger protein 33A"/>
    <property type="match status" value="1"/>
</dbReference>
<keyword evidence="7" id="KW-0539">Nucleus</keyword>
<dbReference type="SMART" id="SM00355">
    <property type="entry name" value="ZnF_C2H2"/>
    <property type="match status" value="3"/>
</dbReference>
<feature type="region of interest" description="Disordered" evidence="10">
    <location>
        <begin position="446"/>
        <end position="470"/>
    </location>
</feature>
<feature type="compositionally biased region" description="Basic and acidic residues" evidence="10">
    <location>
        <begin position="621"/>
        <end position="630"/>
    </location>
</feature>
<feature type="region of interest" description="Disordered" evidence="10">
    <location>
        <begin position="1"/>
        <end position="41"/>
    </location>
</feature>
<dbReference type="InterPro" id="IPR050806">
    <property type="entry name" value="pacC/RIM101"/>
</dbReference>
<dbReference type="Gene3D" id="3.30.160.60">
    <property type="entry name" value="Classic Zinc Finger"/>
    <property type="match status" value="2"/>
</dbReference>
<feature type="domain" description="C2H2-type" evidence="11">
    <location>
        <begin position="108"/>
        <end position="135"/>
    </location>
</feature>
<feature type="compositionally biased region" description="Polar residues" evidence="10">
    <location>
        <begin position="147"/>
        <end position="156"/>
    </location>
</feature>
<dbReference type="Pfam" id="PF00096">
    <property type="entry name" value="zf-C2H2"/>
    <property type="match status" value="1"/>
</dbReference>
<keyword evidence="3" id="KW-0479">Metal-binding</keyword>
<reference evidence="13" key="1">
    <citation type="journal article" date="2014" name="Proc. Natl. Acad. Sci. U.S.A.">
        <title>Extensive sampling of basidiomycete genomes demonstrates inadequacy of the white-rot/brown-rot paradigm for wood decay fungi.</title>
        <authorList>
            <person name="Riley R."/>
            <person name="Salamov A.A."/>
            <person name="Brown D.W."/>
            <person name="Nagy L.G."/>
            <person name="Floudas D."/>
            <person name="Held B.W."/>
            <person name="Levasseur A."/>
            <person name="Lombard V."/>
            <person name="Morin E."/>
            <person name="Otillar R."/>
            <person name="Lindquist E.A."/>
            <person name="Sun H."/>
            <person name="LaButti K.M."/>
            <person name="Schmutz J."/>
            <person name="Jabbour D."/>
            <person name="Luo H."/>
            <person name="Baker S.E."/>
            <person name="Pisabarro A.G."/>
            <person name="Walton J.D."/>
            <person name="Blanchette R.A."/>
            <person name="Henrissat B."/>
            <person name="Martin F."/>
            <person name="Cullen D."/>
            <person name="Hibbett D.S."/>
            <person name="Grigoriev I.V."/>
        </authorList>
    </citation>
    <scope>NUCLEOTIDE SEQUENCE [LARGE SCALE GENOMIC DNA]</scope>
    <source>
        <strain evidence="13">MUCL 33604</strain>
    </source>
</reference>
<feature type="compositionally biased region" description="Low complexity" evidence="10">
    <location>
        <begin position="576"/>
        <end position="620"/>
    </location>
</feature>
<evidence type="ECO:0000256" key="9">
    <source>
        <dbReference type="PROSITE-ProRule" id="PRU00042"/>
    </source>
</evidence>
<evidence type="ECO:0000256" key="7">
    <source>
        <dbReference type="ARBA" id="ARBA00023242"/>
    </source>
</evidence>
<dbReference type="GO" id="GO:0005634">
    <property type="term" value="C:nucleus"/>
    <property type="evidence" value="ECO:0007669"/>
    <property type="project" value="UniProtKB-SubCell"/>
</dbReference>
<dbReference type="Proteomes" id="UP000027265">
    <property type="component" value="Unassembled WGS sequence"/>
</dbReference>
<evidence type="ECO:0000256" key="3">
    <source>
        <dbReference type="ARBA" id="ARBA00022723"/>
    </source>
</evidence>
<feature type="compositionally biased region" description="Polar residues" evidence="10">
    <location>
        <begin position="385"/>
        <end position="403"/>
    </location>
</feature>
<feature type="region of interest" description="Disordered" evidence="10">
    <location>
        <begin position="668"/>
        <end position="711"/>
    </location>
</feature>
<evidence type="ECO:0000256" key="8">
    <source>
        <dbReference type="ARBA" id="ARBA00038089"/>
    </source>
</evidence>
<name>A0A067Q8F7_9AGAM</name>
<dbReference type="PROSITE" id="PS00028">
    <property type="entry name" value="ZINC_FINGER_C2H2_1"/>
    <property type="match status" value="3"/>
</dbReference>
<accession>A0A067Q8F7</accession>
<feature type="compositionally biased region" description="Low complexity" evidence="10">
    <location>
        <begin position="451"/>
        <end position="470"/>
    </location>
</feature>
<evidence type="ECO:0000256" key="4">
    <source>
        <dbReference type="ARBA" id="ARBA00022737"/>
    </source>
</evidence>
<dbReference type="GO" id="GO:0008270">
    <property type="term" value="F:zinc ion binding"/>
    <property type="evidence" value="ECO:0007669"/>
    <property type="project" value="UniProtKB-KW"/>
</dbReference>
<feature type="compositionally biased region" description="Low complexity" evidence="10">
    <location>
        <begin position="324"/>
        <end position="337"/>
    </location>
</feature>
<evidence type="ECO:0000313" key="12">
    <source>
        <dbReference type="EMBL" id="KDQ63333.1"/>
    </source>
</evidence>
<feature type="domain" description="C2H2-type" evidence="11">
    <location>
        <begin position="42"/>
        <end position="72"/>
    </location>
</feature>
<dbReference type="PANTHER" id="PTHR47257">
    <property type="entry name" value="PH-RESPONSE TRANSCRIPTION FACTOR PACC/RIM101"/>
    <property type="match status" value="1"/>
</dbReference>
<dbReference type="InterPro" id="IPR036236">
    <property type="entry name" value="Znf_C2H2_sf"/>
</dbReference>
<feature type="compositionally biased region" description="Low complexity" evidence="10">
    <location>
        <begin position="674"/>
        <end position="686"/>
    </location>
</feature>
<dbReference type="HOGENOM" id="CLU_024218_0_0_1"/>
<keyword evidence="5 9" id="KW-0863">Zinc-finger</keyword>
<dbReference type="AlphaFoldDB" id="A0A067Q8F7"/>
<comment type="subcellular location">
    <subcellularLocation>
        <location evidence="1">Nucleus</location>
    </subcellularLocation>
</comment>
<feature type="compositionally biased region" description="Basic and acidic residues" evidence="10">
    <location>
        <begin position="696"/>
        <end position="711"/>
    </location>
</feature>
<evidence type="ECO:0000256" key="6">
    <source>
        <dbReference type="ARBA" id="ARBA00022833"/>
    </source>
</evidence>
<feature type="region of interest" description="Disordered" evidence="10">
    <location>
        <begin position="513"/>
        <end position="630"/>
    </location>
</feature>